<dbReference type="Pfam" id="PF02571">
    <property type="entry name" value="CbiJ"/>
    <property type="match status" value="1"/>
</dbReference>
<evidence type="ECO:0000313" key="5">
    <source>
        <dbReference type="Proteomes" id="UP001589795"/>
    </source>
</evidence>
<evidence type="ECO:0000256" key="2">
    <source>
        <dbReference type="ARBA" id="ARBA00022573"/>
    </source>
</evidence>
<protein>
    <submittedName>
        <fullName evidence="4">Cobalt-precorrin-6A reductase</fullName>
        <ecNumber evidence="4">1.3.1.106</ecNumber>
    </submittedName>
</protein>
<dbReference type="GO" id="GO:0016491">
    <property type="term" value="F:oxidoreductase activity"/>
    <property type="evidence" value="ECO:0007669"/>
    <property type="project" value="UniProtKB-KW"/>
</dbReference>
<dbReference type="PANTHER" id="PTHR36925:SF1">
    <property type="entry name" value="COBALT-PRECORRIN-6A REDUCTASE"/>
    <property type="match status" value="1"/>
</dbReference>
<keyword evidence="3 4" id="KW-0560">Oxidoreductase</keyword>
<gene>
    <name evidence="4" type="ORF">ACFFIZ_15375</name>
</gene>
<dbReference type="NCBIfam" id="NF005968">
    <property type="entry name" value="PRK08057.1-2"/>
    <property type="match status" value="1"/>
</dbReference>
<keyword evidence="2" id="KW-0169">Cobalamin biosynthesis</keyword>
<evidence type="ECO:0000256" key="1">
    <source>
        <dbReference type="ARBA" id="ARBA00004953"/>
    </source>
</evidence>
<proteinExistence type="predicted"/>
<dbReference type="InterPro" id="IPR003723">
    <property type="entry name" value="Precorrin-6x_reduct"/>
</dbReference>
<name>A0ABV6CLL5_9RHOB</name>
<comment type="pathway">
    <text evidence="1">Cofactor biosynthesis; adenosylcobalamin biosynthesis.</text>
</comment>
<evidence type="ECO:0000313" key="4">
    <source>
        <dbReference type="EMBL" id="MFC0201644.1"/>
    </source>
</evidence>
<keyword evidence="5" id="KW-1185">Reference proteome</keyword>
<dbReference type="EC" id="1.3.1.106" evidence="4"/>
<reference evidence="4 5" key="1">
    <citation type="submission" date="2024-09" db="EMBL/GenBank/DDBJ databases">
        <authorList>
            <person name="Sun Q."/>
            <person name="Mori K."/>
        </authorList>
    </citation>
    <scope>NUCLEOTIDE SEQUENCE [LARGE SCALE GENOMIC DNA]</scope>
    <source>
        <strain evidence="4 5">CCM 7904</strain>
    </source>
</reference>
<dbReference type="RefSeq" id="WP_265506801.1">
    <property type="nucleotide sequence ID" value="NZ_JAOTBE010000018.1"/>
</dbReference>
<dbReference type="PROSITE" id="PS51014">
    <property type="entry name" value="COBK_CBIJ"/>
    <property type="match status" value="1"/>
</dbReference>
<accession>A0ABV6CLL5</accession>
<sequence length="246" mass="25701">MPRVLLLGGTSEASALARMLAGAGVPAVFSYAGRTATPVAQPLPLRIGGFGGAEGLARHLHEGGFTHLIDATHPFAARISRNAIQAARSTGTPLLALERPAWQPGPGDDWTCVAEIDGAVAALPRDPTRVFLAIGKQNLAAFAGLPHRWLLRLVDRPDVPPLPRARIVIARGPFTEAGDHELMAAHGITHLVAKNSGGGGAAAKLAAARRLGVRVVMIDRPALLDRLTVAEPAEALDWLSRAPTTA</sequence>
<organism evidence="4 5">
    <name type="scientific">Paracoccus rhizosphaerae</name>
    <dbReference type="NCBI Taxonomy" id="1133347"/>
    <lineage>
        <taxon>Bacteria</taxon>
        <taxon>Pseudomonadati</taxon>
        <taxon>Pseudomonadota</taxon>
        <taxon>Alphaproteobacteria</taxon>
        <taxon>Rhodobacterales</taxon>
        <taxon>Paracoccaceae</taxon>
        <taxon>Paracoccus</taxon>
    </lineage>
</organism>
<dbReference type="Proteomes" id="UP001589795">
    <property type="component" value="Unassembled WGS sequence"/>
</dbReference>
<evidence type="ECO:0000256" key="3">
    <source>
        <dbReference type="ARBA" id="ARBA00023002"/>
    </source>
</evidence>
<dbReference type="EMBL" id="JBHLWQ010000144">
    <property type="protein sequence ID" value="MFC0201644.1"/>
    <property type="molecule type" value="Genomic_DNA"/>
</dbReference>
<dbReference type="PANTHER" id="PTHR36925">
    <property type="entry name" value="COBALT-PRECORRIN-6A REDUCTASE"/>
    <property type="match status" value="1"/>
</dbReference>
<comment type="caution">
    <text evidence="4">The sequence shown here is derived from an EMBL/GenBank/DDBJ whole genome shotgun (WGS) entry which is preliminary data.</text>
</comment>